<evidence type="ECO:0000313" key="2">
    <source>
        <dbReference type="Proteomes" id="UP001431783"/>
    </source>
</evidence>
<dbReference type="AlphaFoldDB" id="A0AAW1UQK6"/>
<evidence type="ECO:0000313" key="1">
    <source>
        <dbReference type="EMBL" id="KAK9884830.1"/>
    </source>
</evidence>
<sequence length="198" mass="22807">MEAKQVTIVAGCNASVNTFKVGDNWEIYEERLEQLFAANLIEEERKVSVLLTSISIEVYEILRNTCDPVKPSSCTYEELVSHLTRHFCARIPVYRRRIEFDNLRQLPQEKVMEWYVRLKKTASKCAFGNNMDEFLKNKFVTGMLPGKVQDRLCEEEASENLKRMVEIALNKEAVVRETGGGVDVNKLSKLVKKEKSVR</sequence>
<protein>
    <recommendedName>
        <fullName evidence="3">Retrotransposon gag domain-containing protein</fullName>
    </recommendedName>
</protein>
<gene>
    <name evidence="1" type="ORF">WA026_009055</name>
</gene>
<proteinExistence type="predicted"/>
<evidence type="ECO:0008006" key="3">
    <source>
        <dbReference type="Google" id="ProtNLM"/>
    </source>
</evidence>
<name>A0AAW1UQK6_9CUCU</name>
<dbReference type="EMBL" id="JARQZJ010000094">
    <property type="protein sequence ID" value="KAK9884830.1"/>
    <property type="molecule type" value="Genomic_DNA"/>
</dbReference>
<keyword evidence="2" id="KW-1185">Reference proteome</keyword>
<reference evidence="1 2" key="1">
    <citation type="submission" date="2023-03" db="EMBL/GenBank/DDBJ databases">
        <title>Genome insight into feeding habits of ladybird beetles.</title>
        <authorList>
            <person name="Li H.-S."/>
            <person name="Huang Y.-H."/>
            <person name="Pang H."/>
        </authorList>
    </citation>
    <scope>NUCLEOTIDE SEQUENCE [LARGE SCALE GENOMIC DNA]</scope>
    <source>
        <strain evidence="1">SYSU_2023b</strain>
        <tissue evidence="1">Whole body</tissue>
    </source>
</reference>
<dbReference type="PANTHER" id="PTHR33198">
    <property type="entry name" value="ANK_REP_REGION DOMAIN-CONTAINING PROTEIN-RELATED"/>
    <property type="match status" value="1"/>
</dbReference>
<organism evidence="1 2">
    <name type="scientific">Henosepilachna vigintioctopunctata</name>
    <dbReference type="NCBI Taxonomy" id="420089"/>
    <lineage>
        <taxon>Eukaryota</taxon>
        <taxon>Metazoa</taxon>
        <taxon>Ecdysozoa</taxon>
        <taxon>Arthropoda</taxon>
        <taxon>Hexapoda</taxon>
        <taxon>Insecta</taxon>
        <taxon>Pterygota</taxon>
        <taxon>Neoptera</taxon>
        <taxon>Endopterygota</taxon>
        <taxon>Coleoptera</taxon>
        <taxon>Polyphaga</taxon>
        <taxon>Cucujiformia</taxon>
        <taxon>Coccinelloidea</taxon>
        <taxon>Coccinellidae</taxon>
        <taxon>Epilachninae</taxon>
        <taxon>Epilachnini</taxon>
        <taxon>Henosepilachna</taxon>
    </lineage>
</organism>
<dbReference type="Proteomes" id="UP001431783">
    <property type="component" value="Unassembled WGS sequence"/>
</dbReference>
<dbReference type="PANTHER" id="PTHR33198:SF19">
    <property type="entry name" value="CCHC-TYPE DOMAIN-CONTAINING PROTEIN"/>
    <property type="match status" value="1"/>
</dbReference>
<comment type="caution">
    <text evidence="1">The sequence shown here is derived from an EMBL/GenBank/DDBJ whole genome shotgun (WGS) entry which is preliminary data.</text>
</comment>
<accession>A0AAW1UQK6</accession>